<evidence type="ECO:0000256" key="4">
    <source>
        <dbReference type="ARBA" id="ARBA00023125"/>
    </source>
</evidence>
<evidence type="ECO:0000256" key="5">
    <source>
        <dbReference type="ARBA" id="ARBA00023163"/>
    </source>
</evidence>
<dbReference type="PROSITE" id="PS50977">
    <property type="entry name" value="HTH_TETR_2"/>
    <property type="match status" value="1"/>
</dbReference>
<evidence type="ECO:0000256" key="3">
    <source>
        <dbReference type="ARBA" id="ARBA00023015"/>
    </source>
</evidence>
<dbReference type="OrthoDB" id="329481at2"/>
<dbReference type="PANTHER" id="PTHR30055:SF151">
    <property type="entry name" value="TRANSCRIPTIONAL REGULATORY PROTEIN"/>
    <property type="match status" value="1"/>
</dbReference>
<organism evidence="8 9">
    <name type="scientific">Aliiroseovarius halocynthiae</name>
    <dbReference type="NCBI Taxonomy" id="985055"/>
    <lineage>
        <taxon>Bacteria</taxon>
        <taxon>Pseudomonadati</taxon>
        <taxon>Pseudomonadota</taxon>
        <taxon>Alphaproteobacteria</taxon>
        <taxon>Rhodobacterales</taxon>
        <taxon>Paracoccaceae</taxon>
        <taxon>Aliiroseovarius</taxon>
    </lineage>
</organism>
<dbReference type="AlphaFoldDB" id="A0A545SQY9"/>
<dbReference type="GO" id="GO:0046677">
    <property type="term" value="P:response to antibiotic"/>
    <property type="evidence" value="ECO:0007669"/>
    <property type="project" value="InterPro"/>
</dbReference>
<dbReference type="GO" id="GO:0045892">
    <property type="term" value="P:negative regulation of DNA-templated transcription"/>
    <property type="evidence" value="ECO:0007669"/>
    <property type="project" value="InterPro"/>
</dbReference>
<dbReference type="PRINTS" id="PR00400">
    <property type="entry name" value="TETREPRESSOR"/>
</dbReference>
<keyword evidence="2" id="KW-0678">Repressor</keyword>
<dbReference type="InterPro" id="IPR004111">
    <property type="entry name" value="Repressor_TetR_C"/>
</dbReference>
<reference evidence="8 9" key="1">
    <citation type="submission" date="2019-06" db="EMBL/GenBank/DDBJ databases">
        <title>A novel species of marine bacteria.</title>
        <authorList>
            <person name="Wang Y."/>
        </authorList>
    </citation>
    <scope>NUCLEOTIDE SEQUENCE [LARGE SCALE GENOMIC DNA]</scope>
    <source>
        <strain evidence="8 9">MA1-10</strain>
    </source>
</reference>
<evidence type="ECO:0000256" key="1">
    <source>
        <dbReference type="ARBA" id="ARBA00002856"/>
    </source>
</evidence>
<dbReference type="GO" id="GO:0000976">
    <property type="term" value="F:transcription cis-regulatory region binding"/>
    <property type="evidence" value="ECO:0007669"/>
    <property type="project" value="TreeGrafter"/>
</dbReference>
<protein>
    <submittedName>
        <fullName evidence="8">TetR/AcrR family transcriptional regulator</fullName>
    </submittedName>
</protein>
<dbReference type="Gene3D" id="1.10.10.60">
    <property type="entry name" value="Homeodomain-like"/>
    <property type="match status" value="1"/>
</dbReference>
<gene>
    <name evidence="8" type="ORF">FIL88_09110</name>
</gene>
<name>A0A545SQY9_9RHOB</name>
<evidence type="ECO:0000313" key="9">
    <source>
        <dbReference type="Proteomes" id="UP000315816"/>
    </source>
</evidence>
<evidence type="ECO:0000256" key="6">
    <source>
        <dbReference type="PROSITE-ProRule" id="PRU00335"/>
    </source>
</evidence>
<keyword evidence="4 6" id="KW-0238">DNA-binding</keyword>
<dbReference type="Pfam" id="PF02909">
    <property type="entry name" value="TetR_C_1"/>
    <property type="match status" value="1"/>
</dbReference>
<keyword evidence="5" id="KW-0804">Transcription</keyword>
<dbReference type="PANTHER" id="PTHR30055">
    <property type="entry name" value="HTH-TYPE TRANSCRIPTIONAL REGULATOR RUTR"/>
    <property type="match status" value="1"/>
</dbReference>
<feature type="DNA-binding region" description="H-T-H motif" evidence="6">
    <location>
        <begin position="33"/>
        <end position="52"/>
    </location>
</feature>
<sequence>MVKKSGKASKLTREAILSAAVKLADEAGADSLSMRKLASALGVEAMSLYNHFSNKDALLMGMVDWAVGQIPLPNPDGPWQDELRARAHNARAVFRRHPWTIQLMLSLPNMGSNGLTYVEATLAVMTNAGFALIDADHAWNLMDSHIYGFTLQELNFPFAPEEYAEVTQAHLHLIPAETYPNLRAMAEKVAAREYDGLHNFEQGVELIIAGLEGGQDQ</sequence>
<dbReference type="Pfam" id="PF00440">
    <property type="entry name" value="TetR_N"/>
    <property type="match status" value="1"/>
</dbReference>
<dbReference type="InterPro" id="IPR050109">
    <property type="entry name" value="HTH-type_TetR-like_transc_reg"/>
</dbReference>
<comment type="caution">
    <text evidence="8">The sequence shown here is derived from an EMBL/GenBank/DDBJ whole genome shotgun (WGS) entry which is preliminary data.</text>
</comment>
<keyword evidence="3" id="KW-0805">Transcription regulation</keyword>
<dbReference type="Proteomes" id="UP000315816">
    <property type="component" value="Unassembled WGS sequence"/>
</dbReference>
<proteinExistence type="predicted"/>
<evidence type="ECO:0000256" key="2">
    <source>
        <dbReference type="ARBA" id="ARBA00022491"/>
    </source>
</evidence>
<dbReference type="SUPFAM" id="SSF46689">
    <property type="entry name" value="Homeodomain-like"/>
    <property type="match status" value="1"/>
</dbReference>
<evidence type="ECO:0000259" key="7">
    <source>
        <dbReference type="PROSITE" id="PS50977"/>
    </source>
</evidence>
<accession>A0A545SQY9</accession>
<feature type="domain" description="HTH tetR-type" evidence="7">
    <location>
        <begin position="10"/>
        <end position="70"/>
    </location>
</feature>
<dbReference type="InterPro" id="IPR036271">
    <property type="entry name" value="Tet_transcr_reg_TetR-rel_C_sf"/>
</dbReference>
<dbReference type="Gene3D" id="1.10.357.10">
    <property type="entry name" value="Tetracycline Repressor, domain 2"/>
    <property type="match status" value="1"/>
</dbReference>
<evidence type="ECO:0000313" key="8">
    <source>
        <dbReference type="EMBL" id="TQV67379.1"/>
    </source>
</evidence>
<dbReference type="RefSeq" id="WP_142853543.1">
    <property type="nucleotide sequence ID" value="NZ_FXWW01000002.1"/>
</dbReference>
<dbReference type="InterPro" id="IPR001647">
    <property type="entry name" value="HTH_TetR"/>
</dbReference>
<keyword evidence="9" id="KW-1185">Reference proteome</keyword>
<dbReference type="InterPro" id="IPR003012">
    <property type="entry name" value="Tet_transcr_reg_TetR"/>
</dbReference>
<dbReference type="EMBL" id="VICH01000006">
    <property type="protein sequence ID" value="TQV67379.1"/>
    <property type="molecule type" value="Genomic_DNA"/>
</dbReference>
<dbReference type="PRINTS" id="PR00455">
    <property type="entry name" value="HTHTETR"/>
</dbReference>
<dbReference type="SUPFAM" id="SSF48498">
    <property type="entry name" value="Tetracyclin repressor-like, C-terminal domain"/>
    <property type="match status" value="1"/>
</dbReference>
<dbReference type="GO" id="GO:0003700">
    <property type="term" value="F:DNA-binding transcription factor activity"/>
    <property type="evidence" value="ECO:0007669"/>
    <property type="project" value="TreeGrafter"/>
</dbReference>
<comment type="function">
    <text evidence="1">TetR is the repressor of the tetracycline resistance element; its N-terminal region forms a helix-turn-helix structure and binds DNA. Binding of tetracycline to TetR reduces the repressor affinity for the tetracycline resistance gene (tetA) promoter operator sites.</text>
</comment>
<dbReference type="InterPro" id="IPR009057">
    <property type="entry name" value="Homeodomain-like_sf"/>
</dbReference>